<keyword evidence="2" id="KW-1133">Transmembrane helix</keyword>
<keyword evidence="2" id="KW-0472">Membrane</keyword>
<dbReference type="Proteomes" id="UP000824037">
    <property type="component" value="Unassembled WGS sequence"/>
</dbReference>
<dbReference type="AlphaFoldDB" id="A0A9D2EG74"/>
<keyword evidence="2" id="KW-0812">Transmembrane</keyword>
<comment type="caution">
    <text evidence="3">The sequence shown here is derived from an EMBL/GenBank/DDBJ whole genome shotgun (WGS) entry which is preliminary data.</text>
</comment>
<evidence type="ECO:0000256" key="1">
    <source>
        <dbReference type="SAM" id="MobiDB-lite"/>
    </source>
</evidence>
<accession>A0A9D2EG74</accession>
<reference evidence="3" key="2">
    <citation type="submission" date="2021-04" db="EMBL/GenBank/DDBJ databases">
        <authorList>
            <person name="Gilroy R."/>
        </authorList>
    </citation>
    <scope>NUCLEOTIDE SEQUENCE</scope>
    <source>
        <strain evidence="3">ChiGjej4B4-7305</strain>
    </source>
</reference>
<gene>
    <name evidence="3" type="ORF">H9815_14795</name>
</gene>
<feature type="region of interest" description="Disordered" evidence="1">
    <location>
        <begin position="504"/>
        <end position="529"/>
    </location>
</feature>
<protein>
    <recommendedName>
        <fullName evidence="5">RCK N-terminal domain-containing protein</fullName>
    </recommendedName>
</protein>
<sequence length="705" mass="75630">MSGTDLSANSSAGARVRDFYAGWRYTAVGVLGAGMLVLGLIGFYQSVPGIGFTDALYATVRLFVFEYDLDGDPSPALDIARFGAGAVVYLAVAIAALGILERQFTLARAARLRGHVVVVGNGREAVPIAINFRSTGLAPRSLVITDDDSVVTQRRSGVIQLPSVSDETLRRVVDHAAQIFVVGENDEQTAQLAHRLRGLAIDSDFPTTVILSDRNLVGHWASAAPEAAICRPVQTAISTLRRKPPFLDDAMVPTPIVVGDGAQAAELARWIVTGWQQPGEQLRVYCVGAHRQWVDEAAIGIEERADLVWVPMEPSVALAPRAIRQLLAEHPAPDERFAHADARIYVAYPDTSATVPIAAAIARRIDGADVTAVVDDADAWNSTVDDSVGLRMVSSLQLLSDPATLRLSATELLIGELVADAARWPAETPSAFGPVVRPGDRAAVLADQPPAVRTAVRAVAENIEAILAAANLVLDKGFPAEVPTLVLSPAELTMIEAVLAGQLDAPAPEGPAPAGANAAEEDGPRSPDEGRLRRLELAARLPVLAARAGMVPVRRGRSESVLTDESVRELALEVHQDYLRTAGATANATDSANADLTWAELSETEQRSNIAQVVDIPVKLAALDLVWRSSTAPSPYDFSDAEVELLAALEHRRWVHFQLRNGRDRHTFNTTWEQLSDGVQEYDRAPVHLISRLLAQRGYEITAPS</sequence>
<evidence type="ECO:0000313" key="3">
    <source>
        <dbReference type="EMBL" id="HIZ37039.1"/>
    </source>
</evidence>
<organism evidence="3 4">
    <name type="scientific">Candidatus Ruania gallistercoris</name>
    <dbReference type="NCBI Taxonomy" id="2838746"/>
    <lineage>
        <taxon>Bacteria</taxon>
        <taxon>Bacillati</taxon>
        <taxon>Actinomycetota</taxon>
        <taxon>Actinomycetes</taxon>
        <taxon>Micrococcales</taxon>
        <taxon>Ruaniaceae</taxon>
        <taxon>Ruania</taxon>
    </lineage>
</organism>
<dbReference type="Gene3D" id="3.40.50.720">
    <property type="entry name" value="NAD(P)-binding Rossmann-like Domain"/>
    <property type="match status" value="1"/>
</dbReference>
<name>A0A9D2EG74_9MICO</name>
<proteinExistence type="predicted"/>
<feature type="transmembrane region" description="Helical" evidence="2">
    <location>
        <begin position="25"/>
        <end position="44"/>
    </location>
</feature>
<evidence type="ECO:0008006" key="5">
    <source>
        <dbReference type="Google" id="ProtNLM"/>
    </source>
</evidence>
<feature type="transmembrane region" description="Helical" evidence="2">
    <location>
        <begin position="79"/>
        <end position="100"/>
    </location>
</feature>
<evidence type="ECO:0000256" key="2">
    <source>
        <dbReference type="SAM" id="Phobius"/>
    </source>
</evidence>
<evidence type="ECO:0000313" key="4">
    <source>
        <dbReference type="Proteomes" id="UP000824037"/>
    </source>
</evidence>
<dbReference type="EMBL" id="DXBY01000256">
    <property type="protein sequence ID" value="HIZ37039.1"/>
    <property type="molecule type" value="Genomic_DNA"/>
</dbReference>
<reference evidence="3" key="1">
    <citation type="journal article" date="2021" name="PeerJ">
        <title>Extensive microbial diversity within the chicken gut microbiome revealed by metagenomics and culture.</title>
        <authorList>
            <person name="Gilroy R."/>
            <person name="Ravi A."/>
            <person name="Getino M."/>
            <person name="Pursley I."/>
            <person name="Horton D.L."/>
            <person name="Alikhan N.F."/>
            <person name="Baker D."/>
            <person name="Gharbi K."/>
            <person name="Hall N."/>
            <person name="Watson M."/>
            <person name="Adriaenssens E.M."/>
            <person name="Foster-Nyarko E."/>
            <person name="Jarju S."/>
            <person name="Secka A."/>
            <person name="Antonio M."/>
            <person name="Oren A."/>
            <person name="Chaudhuri R.R."/>
            <person name="La Ragione R."/>
            <person name="Hildebrand F."/>
            <person name="Pallen M.J."/>
        </authorList>
    </citation>
    <scope>NUCLEOTIDE SEQUENCE</scope>
    <source>
        <strain evidence="3">ChiGjej4B4-7305</strain>
    </source>
</reference>